<proteinExistence type="predicted"/>
<name>A0A9X1LBK0_9PROT</name>
<accession>A0A9X1LBK0</accession>
<sequence>MAQSRMLKTSFTAGELAPELLGRPDLRAHANGARRLRNVFIQPTGGVTRRPGLRHVAALPGPARLIAFEFNTEQTYLLALTGGALHVFIGDAQVAQLAGPWTEAMLPQLAFTQSADTLLLCHPDMVPQRVTRSGHASWTVTPWRFTGEPFHRFADPAVTLTASASATTGTVALAASAPVFQPGHAGVRFRIGGQRVLVTAVGSATQATAMVEETLPGTEATTDWEEAAFSPVRGWPVTLCFHQDRLVLGGSRELPNRLWLSRSGDLFNFDLGTGLDDQAIEFGLMSDQVNAIRGLFSGQHLQVFTSGAEWMVTGTPLTPGSIQLHRQTRVGSPVARMVPPVDVDGATIFAARSGRGVFEFAYTEVQQSYQANDLALVSQHLVRDPVAMTYDQRRRLLHVAMADGTLATLTLYRAEQVTAWTRQETAGAIRSLADIEGMVWAVVERAGTMRLERFDEALALDAALTGSAAAPQDRWTGLGHLNGRGVGVVADGAPRGGALVADGAVTLDPPAREVQVGLPFAHEIEPLPPDLTSALGVRAAPLRLVSVTFRLLETRALAVDLGRGPQPVTFRRLGTALLDAAPPAFTGDVRLRAIGWQRDALAPLWRIADDTPLPMTLLSVTTETRITD</sequence>
<evidence type="ECO:0000313" key="1">
    <source>
        <dbReference type="EMBL" id="MCB4823270.1"/>
    </source>
</evidence>
<dbReference type="Proteomes" id="UP001139311">
    <property type="component" value="Unassembled WGS sequence"/>
</dbReference>
<comment type="caution">
    <text evidence="1">The sequence shown here is derived from an EMBL/GenBank/DDBJ whole genome shotgun (WGS) entry which is preliminary data.</text>
</comment>
<reference evidence="1" key="1">
    <citation type="submission" date="2021-10" db="EMBL/GenBank/DDBJ databases">
        <title>Roseicella aerolatum sp. nov., isolated from aerosols of e-waste dismantling site.</title>
        <authorList>
            <person name="Qin T."/>
        </authorList>
    </citation>
    <scope>NUCLEOTIDE SEQUENCE</scope>
    <source>
        <strain evidence="1">GB24</strain>
    </source>
</reference>
<gene>
    <name evidence="1" type="ORF">LHA35_16170</name>
</gene>
<dbReference type="RefSeq" id="WP_226609773.1">
    <property type="nucleotide sequence ID" value="NZ_JAJAQI010000024.1"/>
</dbReference>
<dbReference type="EMBL" id="JAJAQI010000024">
    <property type="protein sequence ID" value="MCB4823270.1"/>
    <property type="molecule type" value="Genomic_DNA"/>
</dbReference>
<dbReference type="AlphaFoldDB" id="A0A9X1LBK0"/>
<protein>
    <submittedName>
        <fullName evidence="1">Uncharacterized protein</fullName>
    </submittedName>
</protein>
<evidence type="ECO:0000313" key="2">
    <source>
        <dbReference type="Proteomes" id="UP001139311"/>
    </source>
</evidence>
<organism evidence="1 2">
    <name type="scientific">Roseicella aerolata</name>
    <dbReference type="NCBI Taxonomy" id="2883479"/>
    <lineage>
        <taxon>Bacteria</taxon>
        <taxon>Pseudomonadati</taxon>
        <taxon>Pseudomonadota</taxon>
        <taxon>Alphaproteobacteria</taxon>
        <taxon>Acetobacterales</taxon>
        <taxon>Roseomonadaceae</taxon>
        <taxon>Roseicella</taxon>
    </lineage>
</organism>
<keyword evidence="2" id="KW-1185">Reference proteome</keyword>